<evidence type="ECO:0000259" key="12">
    <source>
        <dbReference type="PROSITE" id="PS50850"/>
    </source>
</evidence>
<dbReference type="PROSITE" id="PS50850">
    <property type="entry name" value="MFS"/>
    <property type="match status" value="1"/>
</dbReference>
<dbReference type="PANTHER" id="PTHR23517">
    <property type="entry name" value="RESISTANCE PROTEIN MDTM, PUTATIVE-RELATED-RELATED"/>
    <property type="match status" value="1"/>
</dbReference>
<comment type="similarity">
    <text evidence="2 10">Belongs to the major facilitator superfamily. Proton-dependent oligopeptide transporter (POT/PTR) (TC 2.A.17) family.</text>
</comment>
<keyword evidence="14" id="KW-1185">Reference proteome</keyword>
<comment type="subcellular location">
    <subcellularLocation>
        <location evidence="1">Cell membrane</location>
        <topology evidence="1">Multi-pass membrane protein</topology>
    </subcellularLocation>
    <subcellularLocation>
        <location evidence="10">Membrane</location>
        <topology evidence="10">Multi-pass membrane protein</topology>
    </subcellularLocation>
</comment>
<feature type="transmembrane region" description="Helical" evidence="11">
    <location>
        <begin position="109"/>
        <end position="126"/>
    </location>
</feature>
<keyword evidence="4" id="KW-1003">Cell membrane</keyword>
<feature type="transmembrane region" description="Helical" evidence="11">
    <location>
        <begin position="251"/>
        <end position="271"/>
    </location>
</feature>
<dbReference type="CDD" id="cd17346">
    <property type="entry name" value="MFS_DtpA_like"/>
    <property type="match status" value="1"/>
</dbReference>
<dbReference type="GO" id="GO:0042937">
    <property type="term" value="F:tripeptide transmembrane transporter activity"/>
    <property type="evidence" value="ECO:0007669"/>
    <property type="project" value="UniProtKB-ARBA"/>
</dbReference>
<dbReference type="PROSITE" id="PS01023">
    <property type="entry name" value="PTR2_2"/>
    <property type="match status" value="1"/>
</dbReference>
<feature type="transmembrane region" description="Helical" evidence="11">
    <location>
        <begin position="57"/>
        <end position="79"/>
    </location>
</feature>
<feature type="transmembrane region" description="Helical" evidence="11">
    <location>
        <begin position="28"/>
        <end position="45"/>
    </location>
</feature>
<gene>
    <name evidence="13" type="ORF">FOL01_0962</name>
</gene>
<evidence type="ECO:0000256" key="11">
    <source>
        <dbReference type="SAM" id="Phobius"/>
    </source>
</evidence>
<protein>
    <recommendedName>
        <fullName evidence="9">Di-/tripeptide transporter</fullName>
    </recommendedName>
</protein>
<dbReference type="AlphaFoldDB" id="A0A1L6RB95"/>
<dbReference type="OrthoDB" id="9772725at2"/>
<evidence type="ECO:0000256" key="8">
    <source>
        <dbReference type="ARBA" id="ARBA00059575"/>
    </source>
</evidence>
<dbReference type="Pfam" id="PF00854">
    <property type="entry name" value="PTR2"/>
    <property type="match status" value="1"/>
</dbReference>
<dbReference type="SUPFAM" id="SSF103473">
    <property type="entry name" value="MFS general substrate transporter"/>
    <property type="match status" value="1"/>
</dbReference>
<feature type="transmembrane region" description="Helical" evidence="11">
    <location>
        <begin position="221"/>
        <end position="239"/>
    </location>
</feature>
<dbReference type="RefSeq" id="WP_075269648.1">
    <property type="nucleotide sequence ID" value="NZ_CP014332.1"/>
</dbReference>
<organism evidence="13 14">
    <name type="scientific">Weissella jogaejeotgali</name>
    <dbReference type="NCBI Taxonomy" id="1631871"/>
    <lineage>
        <taxon>Bacteria</taxon>
        <taxon>Bacillati</taxon>
        <taxon>Bacillota</taxon>
        <taxon>Bacilli</taxon>
        <taxon>Lactobacillales</taxon>
        <taxon>Lactobacillaceae</taxon>
        <taxon>Weissella</taxon>
    </lineage>
</organism>
<dbReference type="InterPro" id="IPR020846">
    <property type="entry name" value="MFS_dom"/>
</dbReference>
<keyword evidence="7 11" id="KW-0472">Membrane</keyword>
<dbReference type="GO" id="GO:0035443">
    <property type="term" value="P:tripeptide transmembrane transport"/>
    <property type="evidence" value="ECO:0007669"/>
    <property type="project" value="UniProtKB-ARBA"/>
</dbReference>
<evidence type="ECO:0000256" key="9">
    <source>
        <dbReference type="ARBA" id="ARBA00069644"/>
    </source>
</evidence>
<feature type="transmembrane region" description="Helical" evidence="11">
    <location>
        <begin position="283"/>
        <end position="299"/>
    </location>
</feature>
<evidence type="ECO:0000256" key="2">
    <source>
        <dbReference type="ARBA" id="ARBA00005982"/>
    </source>
</evidence>
<feature type="transmembrane region" description="Helical" evidence="11">
    <location>
        <begin position="324"/>
        <end position="344"/>
    </location>
</feature>
<feature type="transmembrane region" description="Helical" evidence="11">
    <location>
        <begin position="453"/>
        <end position="473"/>
    </location>
</feature>
<evidence type="ECO:0000256" key="5">
    <source>
        <dbReference type="ARBA" id="ARBA00022692"/>
    </source>
</evidence>
<feature type="transmembrane region" description="Helical" evidence="11">
    <location>
        <begin position="86"/>
        <end position="103"/>
    </location>
</feature>
<dbReference type="Gene3D" id="1.20.1250.20">
    <property type="entry name" value="MFS general substrate transporter like domains"/>
    <property type="match status" value="1"/>
</dbReference>
<dbReference type="PANTHER" id="PTHR23517:SF15">
    <property type="entry name" value="PROTON-DEPENDENT OLIGOPEPTIDE FAMILY TRANSPORT PROTEIN"/>
    <property type="match status" value="1"/>
</dbReference>
<evidence type="ECO:0000256" key="4">
    <source>
        <dbReference type="ARBA" id="ARBA00022475"/>
    </source>
</evidence>
<dbReference type="GO" id="GO:0071916">
    <property type="term" value="F:dipeptide transmembrane transporter activity"/>
    <property type="evidence" value="ECO:0007669"/>
    <property type="project" value="UniProtKB-ARBA"/>
</dbReference>
<evidence type="ECO:0000313" key="13">
    <source>
        <dbReference type="EMBL" id="APS41821.1"/>
    </source>
</evidence>
<dbReference type="FunFam" id="1.20.1250.20:FF:000017">
    <property type="entry name" value="Dipeptide and tripeptide permease A"/>
    <property type="match status" value="1"/>
</dbReference>
<feature type="transmembrane region" description="Helical" evidence="11">
    <location>
        <begin position="147"/>
        <end position="170"/>
    </location>
</feature>
<dbReference type="Proteomes" id="UP000185473">
    <property type="component" value="Chromosome"/>
</dbReference>
<dbReference type="InterPro" id="IPR036259">
    <property type="entry name" value="MFS_trans_sf"/>
</dbReference>
<dbReference type="InterPro" id="IPR005279">
    <property type="entry name" value="Dipep/tripep_permease"/>
</dbReference>
<sequence>MNQKDSASFFGQPRGLMTLFFTEMWERFSYYGMRAILLFYMIYAADKGGLGFNAVTGAAIMSIYGSMVYLSGIIGGYLADRVLGSWRTVFYGGVLIMFGHIALSMPLGAPGLFGSIVLITLGTGLLKPNVATMVGNLYDKDDERRDAGFSIYVFGINLGSFVSPILVGWFQVNVNFHVAFSLAAIGMFIGLVQYTVDGRKHLSNVSRKAPSPLQPEEMKSLGWKLGLILIAIILILFTLKGTNSLNIDSIINVLTAVAILVPVVYFVVMLTSSKTTKFERRKVIAYIPLFIAAMLFWIIEEQGSVVLALFAANQTALHGIPASWFQSLNPLFIMLFTPFFVWLWSKKLRDRQPATGVKFALGLVFAGLSYVWMAFPGMLFGVNNHFNPLWLVASWALVEVGEMLISPVGLSASAKMAPVAFQAQMLTVWNLSDATAQAANAQLVKLYSPDTEVTYFLIIGFITVLAGLLLWVATKKIKILNDSLSETN</sequence>
<dbReference type="STRING" id="1631871.FOL01_0962"/>
<comment type="function">
    <text evidence="8">Proton-dependent uptake of di- or tri-peptides.</text>
</comment>
<keyword evidence="5 10" id="KW-0812">Transmembrane</keyword>
<keyword evidence="3 10" id="KW-0813">Transport</keyword>
<accession>A0A1L6RB95</accession>
<dbReference type="KEGG" id="wjo:FOL01_0962"/>
<dbReference type="PROSITE" id="PS01022">
    <property type="entry name" value="PTR2_1"/>
    <property type="match status" value="1"/>
</dbReference>
<evidence type="ECO:0000256" key="6">
    <source>
        <dbReference type="ARBA" id="ARBA00022989"/>
    </source>
</evidence>
<evidence type="ECO:0000313" key="14">
    <source>
        <dbReference type="Proteomes" id="UP000185473"/>
    </source>
</evidence>
<dbReference type="EMBL" id="CP014332">
    <property type="protein sequence ID" value="APS41821.1"/>
    <property type="molecule type" value="Genomic_DNA"/>
</dbReference>
<feature type="transmembrane region" description="Helical" evidence="11">
    <location>
        <begin position="356"/>
        <end position="375"/>
    </location>
</feature>
<dbReference type="GO" id="GO:0015333">
    <property type="term" value="F:peptide:proton symporter activity"/>
    <property type="evidence" value="ECO:0007669"/>
    <property type="project" value="UniProtKB-ARBA"/>
</dbReference>
<feature type="transmembrane region" description="Helical" evidence="11">
    <location>
        <begin position="176"/>
        <end position="196"/>
    </location>
</feature>
<evidence type="ECO:0000256" key="7">
    <source>
        <dbReference type="ARBA" id="ARBA00023136"/>
    </source>
</evidence>
<dbReference type="NCBIfam" id="TIGR00924">
    <property type="entry name" value="yjdL_sub1_fam"/>
    <property type="match status" value="1"/>
</dbReference>
<evidence type="ECO:0000256" key="3">
    <source>
        <dbReference type="ARBA" id="ARBA00022448"/>
    </source>
</evidence>
<dbReference type="GO" id="GO:0005886">
    <property type="term" value="C:plasma membrane"/>
    <property type="evidence" value="ECO:0007669"/>
    <property type="project" value="UniProtKB-SubCell"/>
</dbReference>
<dbReference type="InterPro" id="IPR000109">
    <property type="entry name" value="POT_fam"/>
</dbReference>
<dbReference type="InterPro" id="IPR050171">
    <property type="entry name" value="MFS_Transporters"/>
</dbReference>
<reference evidence="13 14" key="1">
    <citation type="submission" date="2016-02" db="EMBL/GenBank/DDBJ databases">
        <title>Complete Genome Sequence of Weissella jogaejeotgali FOL01.</title>
        <authorList>
            <person name="Lee J.-H."/>
            <person name="Ku H.-J."/>
        </authorList>
    </citation>
    <scope>NUCLEOTIDE SEQUENCE [LARGE SCALE GENOMIC DNA]</scope>
    <source>
        <strain evidence="13 14">FOL01</strain>
    </source>
</reference>
<feature type="domain" description="Major facilitator superfamily (MFS) profile" evidence="12">
    <location>
        <begin position="1"/>
        <end position="201"/>
    </location>
</feature>
<keyword evidence="6 11" id="KW-1133">Transmembrane helix</keyword>
<dbReference type="InterPro" id="IPR018456">
    <property type="entry name" value="PTR2_symporter_CS"/>
</dbReference>
<name>A0A1L6RB95_9LACO</name>
<evidence type="ECO:0000256" key="10">
    <source>
        <dbReference type="RuleBase" id="RU003755"/>
    </source>
</evidence>
<proteinExistence type="inferred from homology"/>
<evidence type="ECO:0000256" key="1">
    <source>
        <dbReference type="ARBA" id="ARBA00004651"/>
    </source>
</evidence>